<keyword evidence="2" id="KW-0227">DNA damage</keyword>
<dbReference type="STRING" id="667725.A0A0L0FL62"/>
<feature type="compositionally biased region" description="Acidic residues" evidence="5">
    <location>
        <begin position="1"/>
        <end position="28"/>
    </location>
</feature>
<dbReference type="GO" id="GO:0031297">
    <property type="term" value="P:replication fork processing"/>
    <property type="evidence" value="ECO:0007669"/>
    <property type="project" value="TreeGrafter"/>
</dbReference>
<evidence type="ECO:0000256" key="4">
    <source>
        <dbReference type="ARBA" id="ARBA00023204"/>
    </source>
</evidence>
<sequence>MDLDLELDVDDQGGEDGGEDDVHEDDSLDIPASLEDRKVRANRLKAAVLWTVGNICDEEANERSVTFSREFVAVLALLTFEHAETIAGDLEAFSRHAKRNTVNGDDVLLQMRNSPEIKQHLSAMLETIMTEKKSAIQKRKNKPPT</sequence>
<dbReference type="Pfam" id="PF15630">
    <property type="entry name" value="CENP-S"/>
    <property type="match status" value="1"/>
</dbReference>
<dbReference type="SUPFAM" id="SSF47113">
    <property type="entry name" value="Histone-fold"/>
    <property type="match status" value="1"/>
</dbReference>
<dbReference type="GO" id="GO:0000712">
    <property type="term" value="P:resolution of meiotic recombination intermediates"/>
    <property type="evidence" value="ECO:0007669"/>
    <property type="project" value="TreeGrafter"/>
</dbReference>
<proteinExistence type="inferred from homology"/>
<keyword evidence="3" id="KW-0238">DNA-binding</keyword>
<evidence type="ECO:0000313" key="7">
    <source>
        <dbReference type="Proteomes" id="UP000054560"/>
    </source>
</evidence>
<dbReference type="OrthoDB" id="1872155at2759"/>
<evidence type="ECO:0008006" key="8">
    <source>
        <dbReference type="Google" id="ProtNLM"/>
    </source>
</evidence>
<dbReference type="Gene3D" id="1.10.20.10">
    <property type="entry name" value="Histone, subunit A"/>
    <property type="match status" value="1"/>
</dbReference>
<organism evidence="6 7">
    <name type="scientific">Sphaeroforma arctica JP610</name>
    <dbReference type="NCBI Taxonomy" id="667725"/>
    <lineage>
        <taxon>Eukaryota</taxon>
        <taxon>Ichthyosporea</taxon>
        <taxon>Ichthyophonida</taxon>
        <taxon>Sphaeroforma</taxon>
    </lineage>
</organism>
<comment type="similarity">
    <text evidence="1">Belongs to the TAF9 family. CENP-S/MHF1 subfamily.</text>
</comment>
<keyword evidence="4" id="KW-0234">DNA repair</keyword>
<dbReference type="EMBL" id="KQ242804">
    <property type="protein sequence ID" value="KNC77206.1"/>
    <property type="molecule type" value="Genomic_DNA"/>
</dbReference>
<evidence type="ECO:0000256" key="2">
    <source>
        <dbReference type="ARBA" id="ARBA00022763"/>
    </source>
</evidence>
<dbReference type="GO" id="GO:0071821">
    <property type="term" value="C:FANCM-MHF complex"/>
    <property type="evidence" value="ECO:0007669"/>
    <property type="project" value="InterPro"/>
</dbReference>
<evidence type="ECO:0000256" key="3">
    <source>
        <dbReference type="ARBA" id="ARBA00023125"/>
    </source>
</evidence>
<dbReference type="GO" id="GO:0006281">
    <property type="term" value="P:DNA repair"/>
    <property type="evidence" value="ECO:0007669"/>
    <property type="project" value="UniProtKB-KW"/>
</dbReference>
<name>A0A0L0FL62_9EUKA</name>
<protein>
    <recommendedName>
        <fullName evidence="8">Centromere protein S</fullName>
    </recommendedName>
</protein>
<dbReference type="GO" id="GO:0003677">
    <property type="term" value="F:DNA binding"/>
    <property type="evidence" value="ECO:0007669"/>
    <property type="project" value="UniProtKB-KW"/>
</dbReference>
<gene>
    <name evidence="6" type="ORF">SARC_10325</name>
</gene>
<dbReference type="AlphaFoldDB" id="A0A0L0FL62"/>
<evidence type="ECO:0000256" key="1">
    <source>
        <dbReference type="ARBA" id="ARBA00006612"/>
    </source>
</evidence>
<dbReference type="RefSeq" id="XP_014151108.1">
    <property type="nucleotide sequence ID" value="XM_014295633.1"/>
</dbReference>
<dbReference type="InterPro" id="IPR029003">
    <property type="entry name" value="CENP-S/Mhf1"/>
</dbReference>
<accession>A0A0L0FL62</accession>
<dbReference type="GO" id="GO:0003682">
    <property type="term" value="F:chromatin binding"/>
    <property type="evidence" value="ECO:0007669"/>
    <property type="project" value="TreeGrafter"/>
</dbReference>
<dbReference type="GeneID" id="25910829"/>
<evidence type="ECO:0000256" key="5">
    <source>
        <dbReference type="SAM" id="MobiDB-lite"/>
    </source>
</evidence>
<dbReference type="PANTHER" id="PTHR22980">
    <property type="entry name" value="CORTISTATIN"/>
    <property type="match status" value="1"/>
</dbReference>
<reference evidence="6 7" key="1">
    <citation type="submission" date="2011-02" db="EMBL/GenBank/DDBJ databases">
        <title>The Genome Sequence of Sphaeroforma arctica JP610.</title>
        <authorList>
            <consortium name="The Broad Institute Genome Sequencing Platform"/>
            <person name="Russ C."/>
            <person name="Cuomo C."/>
            <person name="Young S.K."/>
            <person name="Zeng Q."/>
            <person name="Gargeya S."/>
            <person name="Alvarado L."/>
            <person name="Berlin A."/>
            <person name="Chapman S.B."/>
            <person name="Chen Z."/>
            <person name="Freedman E."/>
            <person name="Gellesch M."/>
            <person name="Goldberg J."/>
            <person name="Griggs A."/>
            <person name="Gujja S."/>
            <person name="Heilman E."/>
            <person name="Heiman D."/>
            <person name="Howarth C."/>
            <person name="Mehta T."/>
            <person name="Neiman D."/>
            <person name="Pearson M."/>
            <person name="Roberts A."/>
            <person name="Saif S."/>
            <person name="Shea T."/>
            <person name="Shenoy N."/>
            <person name="Sisk P."/>
            <person name="Stolte C."/>
            <person name="Sykes S."/>
            <person name="White J."/>
            <person name="Yandava C."/>
            <person name="Burger G."/>
            <person name="Gray M.W."/>
            <person name="Holland P.W.H."/>
            <person name="King N."/>
            <person name="Lang F.B.F."/>
            <person name="Roger A.J."/>
            <person name="Ruiz-Trillo I."/>
            <person name="Haas B."/>
            <person name="Nusbaum C."/>
            <person name="Birren B."/>
        </authorList>
    </citation>
    <scope>NUCLEOTIDE SEQUENCE [LARGE SCALE GENOMIC DNA]</scope>
    <source>
        <strain evidence="6 7">JP610</strain>
    </source>
</reference>
<dbReference type="CDD" id="cd22919">
    <property type="entry name" value="HFD_CENP-S"/>
    <property type="match status" value="1"/>
</dbReference>
<feature type="region of interest" description="Disordered" evidence="5">
    <location>
        <begin position="1"/>
        <end position="29"/>
    </location>
</feature>
<dbReference type="GO" id="GO:0046982">
    <property type="term" value="F:protein heterodimerization activity"/>
    <property type="evidence" value="ECO:0007669"/>
    <property type="project" value="InterPro"/>
</dbReference>
<dbReference type="PANTHER" id="PTHR22980:SF0">
    <property type="entry name" value="CENTROMERE PROTEIN S"/>
    <property type="match status" value="1"/>
</dbReference>
<dbReference type="InterPro" id="IPR009072">
    <property type="entry name" value="Histone-fold"/>
</dbReference>
<dbReference type="Proteomes" id="UP000054560">
    <property type="component" value="Unassembled WGS sequence"/>
</dbReference>
<dbReference type="eggNOG" id="ENOG502S7WI">
    <property type="taxonomic scope" value="Eukaryota"/>
</dbReference>
<evidence type="ECO:0000313" key="6">
    <source>
        <dbReference type="EMBL" id="KNC77206.1"/>
    </source>
</evidence>
<keyword evidence="7" id="KW-1185">Reference proteome</keyword>